<gene>
    <name evidence="3" type="ORF">ACJEBI_27725</name>
</gene>
<dbReference type="EMBL" id="JBJHQH010000037">
    <property type="protein sequence ID" value="MFK9095229.1"/>
    <property type="molecule type" value="Genomic_DNA"/>
</dbReference>
<evidence type="ECO:0000313" key="4">
    <source>
        <dbReference type="Proteomes" id="UP001623041"/>
    </source>
</evidence>
<dbReference type="InterPro" id="IPR000551">
    <property type="entry name" value="MerR-type_HTH_dom"/>
</dbReference>
<comment type="caution">
    <text evidence="3">The sequence shown here is derived from an EMBL/GenBank/DDBJ whole genome shotgun (WGS) entry which is preliminary data.</text>
</comment>
<evidence type="ECO:0000313" key="3">
    <source>
        <dbReference type="EMBL" id="MFK9095229.1"/>
    </source>
</evidence>
<dbReference type="Gene3D" id="1.10.1660.10">
    <property type="match status" value="1"/>
</dbReference>
<dbReference type="RefSeq" id="WP_406583627.1">
    <property type="nucleotide sequence ID" value="NZ_JBJHQH010000037.1"/>
</dbReference>
<proteinExistence type="predicted"/>
<keyword evidence="1" id="KW-0238">DNA-binding</keyword>
<protein>
    <submittedName>
        <fullName evidence="3">MerR family transcriptional regulator</fullName>
    </submittedName>
</protein>
<feature type="domain" description="HTH merR-type" evidence="2">
    <location>
        <begin position="21"/>
        <end position="78"/>
    </location>
</feature>
<keyword evidence="4" id="KW-1185">Reference proteome</keyword>
<reference evidence="3 4" key="1">
    <citation type="submission" date="2024-11" db="EMBL/GenBank/DDBJ databases">
        <authorList>
            <person name="Lucas J.A."/>
        </authorList>
    </citation>
    <scope>NUCLEOTIDE SEQUENCE [LARGE SCALE GENOMIC DNA]</scope>
    <source>
        <strain evidence="3 4">Z 5.4</strain>
    </source>
</reference>
<dbReference type="SUPFAM" id="SSF46955">
    <property type="entry name" value="Putative DNA-binding domain"/>
    <property type="match status" value="1"/>
</dbReference>
<dbReference type="SMART" id="SM00422">
    <property type="entry name" value="HTH_MERR"/>
    <property type="match status" value="1"/>
</dbReference>
<dbReference type="PANTHER" id="PTHR30204:SF58">
    <property type="entry name" value="HTH-TYPE TRANSCRIPTIONAL REGULATOR YFMP"/>
    <property type="match status" value="1"/>
</dbReference>
<dbReference type="InterPro" id="IPR047057">
    <property type="entry name" value="MerR_fam"/>
</dbReference>
<accession>A0ABW8RR62</accession>
<dbReference type="PANTHER" id="PTHR30204">
    <property type="entry name" value="REDOX-CYCLING DRUG-SENSING TRANSCRIPTIONAL ACTIVATOR SOXR"/>
    <property type="match status" value="1"/>
</dbReference>
<organism evidence="3 4">
    <name type="scientific">Bacillus salipaludis</name>
    <dbReference type="NCBI Taxonomy" id="2547811"/>
    <lineage>
        <taxon>Bacteria</taxon>
        <taxon>Bacillati</taxon>
        <taxon>Bacillota</taxon>
        <taxon>Bacilli</taxon>
        <taxon>Bacillales</taxon>
        <taxon>Bacillaceae</taxon>
        <taxon>Bacillus</taxon>
    </lineage>
</organism>
<dbReference type="Pfam" id="PF13411">
    <property type="entry name" value="MerR_1"/>
    <property type="match status" value="1"/>
</dbReference>
<dbReference type="Proteomes" id="UP001623041">
    <property type="component" value="Unassembled WGS sequence"/>
</dbReference>
<sequence>MPVKKSENNEFLISDLVEEFGISQRSIRYYEELGLIHPRRTAGNHRIYTKRDRARIKMILRGKLLGYSLQDAATLISLYDIDSSQIKQYEEGIRLAYQHLSEVRERQVELKLLENDLLDAIEDAKAKYNSLKEKEQVDE</sequence>
<name>A0ABW8RR62_9BACI</name>
<dbReference type="PROSITE" id="PS50937">
    <property type="entry name" value="HTH_MERR_2"/>
    <property type="match status" value="1"/>
</dbReference>
<evidence type="ECO:0000259" key="2">
    <source>
        <dbReference type="PROSITE" id="PS50937"/>
    </source>
</evidence>
<dbReference type="InterPro" id="IPR009061">
    <property type="entry name" value="DNA-bd_dom_put_sf"/>
</dbReference>
<evidence type="ECO:0000256" key="1">
    <source>
        <dbReference type="ARBA" id="ARBA00023125"/>
    </source>
</evidence>